<comment type="caution">
    <text evidence="1">The sequence shown here is derived from an EMBL/GenBank/DDBJ whole genome shotgun (WGS) entry which is preliminary data.</text>
</comment>
<evidence type="ECO:0000313" key="1">
    <source>
        <dbReference type="EMBL" id="OGF52931.1"/>
    </source>
</evidence>
<sequence length="65" mass="7462">MTEKVMRAKVALVAIRVVEGAWSQAWPYLIEWLEAVNTNGTVRDKAHEIARLLDLLEREIRKSEG</sequence>
<dbReference type="AlphaFoldDB" id="A0A1F5UQA1"/>
<gene>
    <name evidence="1" type="ORF">A2Z21_01875</name>
</gene>
<reference evidence="1 2" key="1">
    <citation type="journal article" date="2016" name="Nat. Commun.">
        <title>Thousands of microbial genomes shed light on interconnected biogeochemical processes in an aquifer system.</title>
        <authorList>
            <person name="Anantharaman K."/>
            <person name="Brown C.T."/>
            <person name="Hug L.A."/>
            <person name="Sharon I."/>
            <person name="Castelle C.J."/>
            <person name="Probst A.J."/>
            <person name="Thomas B.C."/>
            <person name="Singh A."/>
            <person name="Wilkins M.J."/>
            <person name="Karaoz U."/>
            <person name="Brodie E.L."/>
            <person name="Williams K.H."/>
            <person name="Hubbard S.S."/>
            <person name="Banfield J.F."/>
        </authorList>
    </citation>
    <scope>NUCLEOTIDE SEQUENCE [LARGE SCALE GENOMIC DNA]</scope>
    <source>
        <strain evidence="2">RBG_16_55_9</strain>
    </source>
</reference>
<dbReference type="Proteomes" id="UP000179157">
    <property type="component" value="Unassembled WGS sequence"/>
</dbReference>
<dbReference type="EMBL" id="MFGX01000123">
    <property type="protein sequence ID" value="OGF52931.1"/>
    <property type="molecule type" value="Genomic_DNA"/>
</dbReference>
<organism evidence="1 2">
    <name type="scientific">Fraserbacteria sp. (strain RBG_16_55_9)</name>
    <dbReference type="NCBI Taxonomy" id="1817864"/>
    <lineage>
        <taxon>Bacteria</taxon>
        <taxon>Candidatus Fraseribacteriota</taxon>
    </lineage>
</organism>
<protein>
    <submittedName>
        <fullName evidence="1">Uncharacterized protein</fullName>
    </submittedName>
</protein>
<accession>A0A1F5UQA1</accession>
<proteinExistence type="predicted"/>
<dbReference type="STRING" id="1817864.A2Z21_01875"/>
<name>A0A1F5UQA1_FRAXR</name>
<evidence type="ECO:0000313" key="2">
    <source>
        <dbReference type="Proteomes" id="UP000179157"/>
    </source>
</evidence>